<feature type="domain" description="Fibronectin type-III" evidence="4">
    <location>
        <begin position="357"/>
        <end position="422"/>
    </location>
</feature>
<dbReference type="Proteomes" id="UP000440578">
    <property type="component" value="Unassembled WGS sequence"/>
</dbReference>
<evidence type="ECO:0000256" key="2">
    <source>
        <dbReference type="SAM" id="MobiDB-lite"/>
    </source>
</evidence>
<dbReference type="SUPFAM" id="SSF49265">
    <property type="entry name" value="Fibronectin type III"/>
    <property type="match status" value="2"/>
</dbReference>
<reference evidence="5 6" key="1">
    <citation type="submission" date="2019-07" db="EMBL/GenBank/DDBJ databases">
        <title>Draft genome assembly of a fouling barnacle, Amphibalanus amphitrite (Darwin, 1854): The first reference genome for Thecostraca.</title>
        <authorList>
            <person name="Kim W."/>
        </authorList>
    </citation>
    <scope>NUCLEOTIDE SEQUENCE [LARGE SCALE GENOMIC DNA]</scope>
    <source>
        <strain evidence="5">SNU_AA5</strain>
        <tissue evidence="5">Soma without cirri and trophi</tissue>
    </source>
</reference>
<feature type="domain" description="Fibronectin type-III" evidence="4">
    <location>
        <begin position="159"/>
        <end position="254"/>
    </location>
</feature>
<evidence type="ECO:0000313" key="6">
    <source>
        <dbReference type="Proteomes" id="UP000440578"/>
    </source>
</evidence>
<dbReference type="Pfam" id="PF00041">
    <property type="entry name" value="fn3"/>
    <property type="match status" value="2"/>
</dbReference>
<dbReference type="InterPro" id="IPR013783">
    <property type="entry name" value="Ig-like_fold"/>
</dbReference>
<dbReference type="PANTHER" id="PTHR13817:SF166">
    <property type="entry name" value="NEURONAL IGCAM-RELATED"/>
    <property type="match status" value="1"/>
</dbReference>
<keyword evidence="6" id="KW-1185">Reference proteome</keyword>
<dbReference type="InterPro" id="IPR003599">
    <property type="entry name" value="Ig_sub"/>
</dbReference>
<dbReference type="InterPro" id="IPR036116">
    <property type="entry name" value="FN3_sf"/>
</dbReference>
<dbReference type="InterPro" id="IPR036179">
    <property type="entry name" value="Ig-like_dom_sf"/>
</dbReference>
<feature type="compositionally biased region" description="Low complexity" evidence="2">
    <location>
        <begin position="76"/>
        <end position="87"/>
    </location>
</feature>
<dbReference type="InterPro" id="IPR050964">
    <property type="entry name" value="Striated_Muscle_Regulatory"/>
</dbReference>
<feature type="domain" description="Fibronectin type-III" evidence="4">
    <location>
        <begin position="259"/>
        <end position="356"/>
    </location>
</feature>
<evidence type="ECO:0000259" key="4">
    <source>
        <dbReference type="PROSITE" id="PS50853"/>
    </source>
</evidence>
<feature type="region of interest" description="Disordered" evidence="2">
    <location>
        <begin position="1"/>
        <end position="21"/>
    </location>
</feature>
<dbReference type="AlphaFoldDB" id="A0A6A4X1H8"/>
<dbReference type="PANTHER" id="PTHR13817">
    <property type="entry name" value="TITIN"/>
    <property type="match status" value="1"/>
</dbReference>
<dbReference type="CDD" id="cd00063">
    <property type="entry name" value="FN3"/>
    <property type="match status" value="3"/>
</dbReference>
<gene>
    <name evidence="5" type="primary">SDK1_1</name>
    <name evidence="5" type="ORF">FJT64_019004</name>
</gene>
<organism evidence="5 6">
    <name type="scientific">Amphibalanus amphitrite</name>
    <name type="common">Striped barnacle</name>
    <name type="synonym">Balanus amphitrite</name>
    <dbReference type="NCBI Taxonomy" id="1232801"/>
    <lineage>
        <taxon>Eukaryota</taxon>
        <taxon>Metazoa</taxon>
        <taxon>Ecdysozoa</taxon>
        <taxon>Arthropoda</taxon>
        <taxon>Crustacea</taxon>
        <taxon>Multicrustacea</taxon>
        <taxon>Cirripedia</taxon>
        <taxon>Thoracica</taxon>
        <taxon>Thoracicalcarea</taxon>
        <taxon>Balanomorpha</taxon>
        <taxon>Balanoidea</taxon>
        <taxon>Balanidae</taxon>
        <taxon>Amphibalaninae</taxon>
        <taxon>Amphibalanus</taxon>
    </lineage>
</organism>
<proteinExistence type="predicted"/>
<accession>A0A6A4X1H8</accession>
<dbReference type="EMBL" id="VIIS01000364">
    <property type="protein sequence ID" value="KAF0309910.1"/>
    <property type="molecule type" value="Genomic_DNA"/>
</dbReference>
<comment type="caution">
    <text evidence="5">The sequence shown here is derived from an EMBL/GenBank/DDBJ whole genome shotgun (WGS) entry which is preliminary data.</text>
</comment>
<dbReference type="Gene3D" id="2.60.40.10">
    <property type="entry name" value="Immunoglobulins"/>
    <property type="match status" value="4"/>
</dbReference>
<dbReference type="OrthoDB" id="6138780at2759"/>
<feature type="domain" description="Ig-like" evidence="3">
    <location>
        <begin position="1"/>
        <end position="154"/>
    </location>
</feature>
<dbReference type="PROSITE" id="PS50835">
    <property type="entry name" value="IG_LIKE"/>
    <property type="match status" value="1"/>
</dbReference>
<feature type="region of interest" description="Disordered" evidence="2">
    <location>
        <begin position="67"/>
        <end position="92"/>
    </location>
</feature>
<dbReference type="InterPro" id="IPR007110">
    <property type="entry name" value="Ig-like_dom"/>
</dbReference>
<evidence type="ECO:0000256" key="1">
    <source>
        <dbReference type="ARBA" id="ARBA00022737"/>
    </source>
</evidence>
<dbReference type="PROSITE" id="PS50853">
    <property type="entry name" value="FN3"/>
    <property type="match status" value="3"/>
</dbReference>
<evidence type="ECO:0000259" key="3">
    <source>
        <dbReference type="PROSITE" id="PS50835"/>
    </source>
</evidence>
<dbReference type="SUPFAM" id="SSF48726">
    <property type="entry name" value="Immunoglobulin"/>
    <property type="match status" value="1"/>
</dbReference>
<protein>
    <submittedName>
        <fullName evidence="5">Protein sidekick-1</fullName>
    </submittedName>
</protein>
<keyword evidence="1" id="KW-0677">Repeat</keyword>
<name>A0A6A4X1H8_AMPAM</name>
<sequence length="422" mass="45823">MSTDSRDLESSTVQTLAGDPVTLPCPGLGQSPFVVSLTWLCRRCGPSVGADGSPHKLIVYRDGRVQPAPAAPAPAPAAAGGRSGASERGAETRPYAWVGDRTAEEVTPDKPRLRLDETTYALLIDATRASDTGDYFCLVNSRQQPKGAVRLEVKDAPDAPGRPLIQSFSSRTVNISWTHPRRTNFSPVLHYLIHVRETERGPWDRSLRTASNRTMYQVTGLRPFTVYSFRLTAVNAVGAGRPGPSSYPVNTLREAPSGTVGDLRAVSRGPTSVQLSWMQADPSTLHGEFLGYQLTYRAPATGANHTLVIMEQNVTTLVVTGLEPFTEYLFSLSIRNPRGLGPVARVTGRTQQAAPGPPATVRYSSVGSTWAALIWTPPAERNGVLLYYTVNITRDAGGEPDLRQVPATEETWVQYRVDGLRK</sequence>
<dbReference type="SMART" id="SM00409">
    <property type="entry name" value="IG"/>
    <property type="match status" value="1"/>
</dbReference>
<evidence type="ECO:0000313" key="5">
    <source>
        <dbReference type="EMBL" id="KAF0309910.1"/>
    </source>
</evidence>
<dbReference type="SMART" id="SM00060">
    <property type="entry name" value="FN3"/>
    <property type="match status" value="2"/>
</dbReference>
<dbReference type="InterPro" id="IPR003961">
    <property type="entry name" value="FN3_dom"/>
</dbReference>